<feature type="transmembrane region" description="Helical" evidence="1">
    <location>
        <begin position="68"/>
        <end position="90"/>
    </location>
</feature>
<evidence type="ECO:0000313" key="2">
    <source>
        <dbReference type="EMBL" id="SHJ21917.1"/>
    </source>
</evidence>
<keyword evidence="1" id="KW-1133">Transmembrane helix</keyword>
<organism evidence="2 3">
    <name type="scientific">Pseudobutyrivibrio xylanivorans DSM 14809</name>
    <dbReference type="NCBI Taxonomy" id="1123012"/>
    <lineage>
        <taxon>Bacteria</taxon>
        <taxon>Bacillati</taxon>
        <taxon>Bacillota</taxon>
        <taxon>Clostridia</taxon>
        <taxon>Lachnospirales</taxon>
        <taxon>Lachnospiraceae</taxon>
        <taxon>Pseudobutyrivibrio</taxon>
    </lineage>
</organism>
<feature type="transmembrane region" description="Helical" evidence="1">
    <location>
        <begin position="43"/>
        <end position="62"/>
    </location>
</feature>
<dbReference type="AlphaFoldDB" id="A0A1M6HI78"/>
<dbReference type="OrthoDB" id="2004644at2"/>
<evidence type="ECO:0000313" key="3">
    <source>
        <dbReference type="Proteomes" id="UP000184185"/>
    </source>
</evidence>
<dbReference type="Proteomes" id="UP000184185">
    <property type="component" value="Unassembled WGS sequence"/>
</dbReference>
<keyword evidence="3" id="KW-1185">Reference proteome</keyword>
<proteinExistence type="predicted"/>
<sequence length="103" mass="10694">MMTVLYGVGTVLRVIVRISLLPVQAALTLLMLAIGFIGGLANIVCWLLGAFFVIGGICSFINGSTSLGWQGVIVGIIVAVVPQALTLWGAEGILGLKELLGKI</sequence>
<keyword evidence="1" id="KW-0812">Transmembrane</keyword>
<dbReference type="RefSeq" id="WP_143151424.1">
    <property type="nucleotide sequence ID" value="NZ_FQYQ01000013.1"/>
</dbReference>
<reference evidence="2 3" key="1">
    <citation type="submission" date="2016-11" db="EMBL/GenBank/DDBJ databases">
        <authorList>
            <person name="Jaros S."/>
            <person name="Januszkiewicz K."/>
            <person name="Wedrychowicz H."/>
        </authorList>
    </citation>
    <scope>NUCLEOTIDE SEQUENCE [LARGE SCALE GENOMIC DNA]</scope>
    <source>
        <strain evidence="2 3">DSM 14809</strain>
    </source>
</reference>
<accession>A0A1M6HI78</accession>
<protein>
    <submittedName>
        <fullName evidence="2">Uncharacterized protein</fullName>
    </submittedName>
</protein>
<evidence type="ECO:0000256" key="1">
    <source>
        <dbReference type="SAM" id="Phobius"/>
    </source>
</evidence>
<name>A0A1M6HI78_PSEXY</name>
<feature type="transmembrane region" description="Helical" evidence="1">
    <location>
        <begin position="14"/>
        <end position="36"/>
    </location>
</feature>
<dbReference type="EMBL" id="FQYQ01000013">
    <property type="protein sequence ID" value="SHJ21917.1"/>
    <property type="molecule type" value="Genomic_DNA"/>
</dbReference>
<keyword evidence="1" id="KW-0472">Membrane</keyword>
<gene>
    <name evidence="2" type="ORF">SAMN02745725_02020</name>
</gene>